<accession>A0A177WKF6</accession>
<name>A0A177WKF6_BATDL</name>
<dbReference type="VEuPathDB" id="FungiDB:BDEG_23949"/>
<evidence type="ECO:0000313" key="2">
    <source>
        <dbReference type="EMBL" id="OAJ40185.1"/>
    </source>
</evidence>
<sequence length="218" mass="24122">MTTTIKIDITSDVVCPWCFVGQRRLETAITTFKAQSHDNVIFDIKYLPFELGGKNGLTKQGIPKVEYLANKFGASAVASMNARMADLGKEENIAFRFGGNRSNTLDAHRILYLAAQKGIQYKVSEGLFSAYHEHERNIGDDQVLADVYAAAGGDRNEAIAYLKTDQNADVVKGLQQKALQKGVNGVPYFEIEEYKISGAESSQTFVSIFEKILEARQV</sequence>
<proteinExistence type="predicted"/>
<evidence type="ECO:0000259" key="1">
    <source>
        <dbReference type="Pfam" id="PF01323"/>
    </source>
</evidence>
<dbReference type="InterPro" id="IPR036249">
    <property type="entry name" value="Thioredoxin-like_sf"/>
</dbReference>
<dbReference type="eggNOG" id="ENOG502QTH7">
    <property type="taxonomic scope" value="Eukaryota"/>
</dbReference>
<reference evidence="2 3" key="2">
    <citation type="submission" date="2016-05" db="EMBL/GenBank/DDBJ databases">
        <title>Lineage-specific infection strategies underlie the spectrum of fungal disease in amphibians.</title>
        <authorList>
            <person name="Cuomo C.A."/>
            <person name="Farrer R.A."/>
            <person name="James T."/>
            <person name="Longcore J."/>
            <person name="Birren B."/>
        </authorList>
    </citation>
    <scope>NUCLEOTIDE SEQUENCE [LARGE SCALE GENOMIC DNA]</scope>
    <source>
        <strain evidence="2 3">JEL423</strain>
    </source>
</reference>
<dbReference type="STRING" id="403673.A0A177WKF6"/>
<dbReference type="OrthoDB" id="1930760at2759"/>
<dbReference type="PANTHER" id="PTHR13887:SF41">
    <property type="entry name" value="THIOREDOXIN SUPERFAMILY PROTEIN"/>
    <property type="match status" value="1"/>
</dbReference>
<dbReference type="PANTHER" id="PTHR13887">
    <property type="entry name" value="GLUTATHIONE S-TRANSFERASE KAPPA"/>
    <property type="match status" value="1"/>
</dbReference>
<dbReference type="Gene3D" id="3.40.30.10">
    <property type="entry name" value="Glutaredoxin"/>
    <property type="match status" value="1"/>
</dbReference>
<gene>
    <name evidence="2" type="ORF">BDEG_23949</name>
</gene>
<feature type="domain" description="DSBA-like thioredoxin" evidence="1">
    <location>
        <begin position="7"/>
        <end position="207"/>
    </location>
</feature>
<dbReference type="Proteomes" id="UP000077115">
    <property type="component" value="Unassembled WGS sequence"/>
</dbReference>
<dbReference type="Pfam" id="PF01323">
    <property type="entry name" value="DSBA"/>
    <property type="match status" value="1"/>
</dbReference>
<reference evidence="2 3" key="1">
    <citation type="submission" date="2006-10" db="EMBL/GenBank/DDBJ databases">
        <title>The Genome Sequence of Batrachochytrium dendrobatidis JEL423.</title>
        <authorList>
            <consortium name="The Broad Institute Genome Sequencing Platform"/>
            <person name="Birren B."/>
            <person name="Lander E."/>
            <person name="Galagan J."/>
            <person name="Cuomo C."/>
            <person name="Devon K."/>
            <person name="Jaffe D."/>
            <person name="Butler J."/>
            <person name="Alvarez P."/>
            <person name="Gnerre S."/>
            <person name="Grabherr M."/>
            <person name="Kleber M."/>
            <person name="Mauceli E."/>
            <person name="Brockman W."/>
            <person name="Young S."/>
            <person name="LaButti K."/>
            <person name="Sykes S."/>
            <person name="DeCaprio D."/>
            <person name="Crawford M."/>
            <person name="Koehrsen M."/>
            <person name="Engels R."/>
            <person name="Montgomery P."/>
            <person name="Pearson M."/>
            <person name="Howarth C."/>
            <person name="Larson L."/>
            <person name="White J."/>
            <person name="O'Leary S."/>
            <person name="Kodira C."/>
            <person name="Zeng Q."/>
            <person name="Yandava C."/>
            <person name="Alvarado L."/>
            <person name="Longcore J."/>
            <person name="James T."/>
        </authorList>
    </citation>
    <scope>NUCLEOTIDE SEQUENCE [LARGE SCALE GENOMIC DNA]</scope>
    <source>
        <strain evidence="2 3">JEL423</strain>
    </source>
</reference>
<organism evidence="2 3">
    <name type="scientific">Batrachochytrium dendrobatidis (strain JEL423)</name>
    <dbReference type="NCBI Taxonomy" id="403673"/>
    <lineage>
        <taxon>Eukaryota</taxon>
        <taxon>Fungi</taxon>
        <taxon>Fungi incertae sedis</taxon>
        <taxon>Chytridiomycota</taxon>
        <taxon>Chytridiomycota incertae sedis</taxon>
        <taxon>Chytridiomycetes</taxon>
        <taxon>Rhizophydiales</taxon>
        <taxon>Rhizophydiales incertae sedis</taxon>
        <taxon>Batrachochytrium</taxon>
    </lineage>
</organism>
<evidence type="ECO:0000313" key="3">
    <source>
        <dbReference type="Proteomes" id="UP000077115"/>
    </source>
</evidence>
<dbReference type="CDD" id="cd03024">
    <property type="entry name" value="DsbA_FrnE"/>
    <property type="match status" value="1"/>
</dbReference>
<dbReference type="AlphaFoldDB" id="A0A177WKF6"/>
<dbReference type="EMBL" id="DS022304">
    <property type="protein sequence ID" value="OAJ40185.1"/>
    <property type="molecule type" value="Genomic_DNA"/>
</dbReference>
<dbReference type="GO" id="GO:0016491">
    <property type="term" value="F:oxidoreductase activity"/>
    <property type="evidence" value="ECO:0007669"/>
    <property type="project" value="InterPro"/>
</dbReference>
<dbReference type="InterPro" id="IPR001853">
    <property type="entry name" value="DSBA-like_thioredoxin_dom"/>
</dbReference>
<dbReference type="SUPFAM" id="SSF52833">
    <property type="entry name" value="Thioredoxin-like"/>
    <property type="match status" value="1"/>
</dbReference>
<protein>
    <recommendedName>
        <fullName evidence="1">DSBA-like thioredoxin domain-containing protein</fullName>
    </recommendedName>
</protein>